<protein>
    <recommendedName>
        <fullName evidence="2">Agglutinin domain-containing protein</fullName>
    </recommendedName>
</protein>
<dbReference type="SMART" id="SM00791">
    <property type="entry name" value="Agglutinin"/>
    <property type="match status" value="1"/>
</dbReference>
<name>A0A6J5XH54_PRUAR</name>
<sequence length="165" mass="18734">MADQNHWWIVAGADESHRKINPFGHACLFARKATPDSQNFDVYTVIDWEALVILPKHIAFKGDNGNYLSAQSMDGHPYLQFSATDPTDPKVENEVFIAGDQSVRIKSTHTQNFRRRNTSPDNSINNWISADSNDTANKNSDKHQRRQCRCSSSQPGQQQFLQEVD</sequence>
<feature type="domain" description="Agglutinin" evidence="2">
    <location>
        <begin position="52"/>
        <end position="165"/>
    </location>
</feature>
<organism evidence="3 4">
    <name type="scientific">Prunus armeniaca</name>
    <name type="common">Apricot</name>
    <name type="synonym">Armeniaca vulgaris</name>
    <dbReference type="NCBI Taxonomy" id="36596"/>
    <lineage>
        <taxon>Eukaryota</taxon>
        <taxon>Viridiplantae</taxon>
        <taxon>Streptophyta</taxon>
        <taxon>Embryophyta</taxon>
        <taxon>Tracheophyta</taxon>
        <taxon>Spermatophyta</taxon>
        <taxon>Magnoliopsida</taxon>
        <taxon>eudicotyledons</taxon>
        <taxon>Gunneridae</taxon>
        <taxon>Pentapetalae</taxon>
        <taxon>rosids</taxon>
        <taxon>fabids</taxon>
        <taxon>Rosales</taxon>
        <taxon>Rosaceae</taxon>
        <taxon>Amygdaloideae</taxon>
        <taxon>Amygdaleae</taxon>
        <taxon>Prunus</taxon>
    </lineage>
</organism>
<evidence type="ECO:0000313" key="3">
    <source>
        <dbReference type="EMBL" id="CAB4311843.1"/>
    </source>
</evidence>
<proteinExistence type="predicted"/>
<dbReference type="InterPro" id="IPR053237">
    <property type="entry name" value="Natterin_C"/>
</dbReference>
<gene>
    <name evidence="3" type="ORF">ORAREDHAP_LOCUS34094</name>
</gene>
<dbReference type="SUPFAM" id="SSF50382">
    <property type="entry name" value="Agglutinin"/>
    <property type="match status" value="1"/>
</dbReference>
<keyword evidence="4" id="KW-1185">Reference proteome</keyword>
<reference evidence="4" key="1">
    <citation type="journal article" date="2020" name="Genome Biol.">
        <title>Gamete binning: chromosome-level and haplotype-resolved genome assembly enabled by high-throughput single-cell sequencing of gamete genomes.</title>
        <authorList>
            <person name="Campoy J.A."/>
            <person name="Sun H."/>
            <person name="Goel M."/>
            <person name="Jiao W.-B."/>
            <person name="Folz-Donahue K."/>
            <person name="Wang N."/>
            <person name="Rubio M."/>
            <person name="Liu C."/>
            <person name="Kukat C."/>
            <person name="Ruiz D."/>
            <person name="Huettel B."/>
            <person name="Schneeberger K."/>
        </authorList>
    </citation>
    <scope>NUCLEOTIDE SEQUENCE [LARGE SCALE GENOMIC DNA]</scope>
    <source>
        <strain evidence="4">cv. Rojo Pasion</strain>
    </source>
</reference>
<feature type="compositionally biased region" description="Polar residues" evidence="1">
    <location>
        <begin position="119"/>
        <end position="138"/>
    </location>
</feature>
<dbReference type="Pfam" id="PF07468">
    <property type="entry name" value="Agglutinin"/>
    <property type="match status" value="1"/>
</dbReference>
<dbReference type="Gene3D" id="2.80.10.50">
    <property type="match status" value="1"/>
</dbReference>
<evidence type="ECO:0000256" key="1">
    <source>
        <dbReference type="SAM" id="MobiDB-lite"/>
    </source>
</evidence>
<dbReference type="OrthoDB" id="946819at2759"/>
<dbReference type="InterPro" id="IPR008998">
    <property type="entry name" value="Agglutinin"/>
</dbReference>
<evidence type="ECO:0000259" key="2">
    <source>
        <dbReference type="SMART" id="SM00791"/>
    </source>
</evidence>
<dbReference type="PANTHER" id="PTHR39244:SF5">
    <property type="entry name" value="NATTERIN-3-LIKE"/>
    <property type="match status" value="1"/>
</dbReference>
<dbReference type="Proteomes" id="UP000507245">
    <property type="component" value="Unassembled WGS sequence"/>
</dbReference>
<accession>A0A6J5XH54</accession>
<dbReference type="EMBL" id="CAEKKB010000005">
    <property type="protein sequence ID" value="CAB4311843.1"/>
    <property type="molecule type" value="Genomic_DNA"/>
</dbReference>
<dbReference type="InterPro" id="IPR036242">
    <property type="entry name" value="Agglutinin_dom_sf"/>
</dbReference>
<feature type="region of interest" description="Disordered" evidence="1">
    <location>
        <begin position="107"/>
        <end position="143"/>
    </location>
</feature>
<dbReference type="AlphaFoldDB" id="A0A6J5XH54"/>
<evidence type="ECO:0000313" key="4">
    <source>
        <dbReference type="Proteomes" id="UP000507245"/>
    </source>
</evidence>
<dbReference type="PANTHER" id="PTHR39244">
    <property type="entry name" value="NATTERIN-4"/>
    <property type="match status" value="1"/>
</dbReference>